<dbReference type="AlphaFoldDB" id="A0A4R6RSR1"/>
<dbReference type="EMBL" id="SNYA01000008">
    <property type="protein sequence ID" value="TDP89784.1"/>
    <property type="molecule type" value="Genomic_DNA"/>
</dbReference>
<accession>A0A4R6RSR1</accession>
<dbReference type="Proteomes" id="UP000295601">
    <property type="component" value="Unassembled WGS sequence"/>
</dbReference>
<gene>
    <name evidence="1" type="ORF">EDF62_3081</name>
</gene>
<proteinExistence type="predicted"/>
<dbReference type="RefSeq" id="WP_133617635.1">
    <property type="nucleotide sequence ID" value="NZ_SNYA01000008.1"/>
</dbReference>
<reference evidence="1 2" key="1">
    <citation type="submission" date="2019-03" db="EMBL/GenBank/DDBJ databases">
        <title>Genomic analyses of the natural microbiome of Caenorhabditis elegans.</title>
        <authorList>
            <person name="Samuel B."/>
        </authorList>
    </citation>
    <scope>NUCLEOTIDE SEQUENCE [LARGE SCALE GENOMIC DNA]</scope>
    <source>
        <strain evidence="1 2">JUb18</strain>
    </source>
</reference>
<protein>
    <submittedName>
        <fullName evidence="1">Uncharacterized protein</fullName>
    </submittedName>
</protein>
<comment type="caution">
    <text evidence="1">The sequence shown here is derived from an EMBL/GenBank/DDBJ whole genome shotgun (WGS) entry which is preliminary data.</text>
</comment>
<organism evidence="1 2">
    <name type="scientific">Leucobacter luti</name>
    <dbReference type="NCBI Taxonomy" id="340320"/>
    <lineage>
        <taxon>Bacteria</taxon>
        <taxon>Bacillati</taxon>
        <taxon>Actinomycetota</taxon>
        <taxon>Actinomycetes</taxon>
        <taxon>Micrococcales</taxon>
        <taxon>Microbacteriaceae</taxon>
        <taxon>Leucobacter</taxon>
    </lineage>
</organism>
<keyword evidence="2" id="KW-1185">Reference proteome</keyword>
<sequence>MAIAREITTPSGKRVWRATRVLTVKKPIHDSATGEVLRLEKQKKRVTGQGSTTKEAETRLEENLFIYKQKQSLNPHDPSLFAQERIAG</sequence>
<evidence type="ECO:0000313" key="2">
    <source>
        <dbReference type="Proteomes" id="UP000295601"/>
    </source>
</evidence>
<evidence type="ECO:0000313" key="1">
    <source>
        <dbReference type="EMBL" id="TDP89784.1"/>
    </source>
</evidence>
<name>A0A4R6RSR1_9MICO</name>